<dbReference type="Proteomes" id="UP000001007">
    <property type="component" value="Chromosome"/>
</dbReference>
<dbReference type="HOGENOM" id="CLU_3078133_0_0_10"/>
<gene>
    <name evidence="1" type="ordered locus">CT0677</name>
</gene>
<name>Q8KEL1_CHLTE</name>
<evidence type="ECO:0000313" key="2">
    <source>
        <dbReference type="Proteomes" id="UP000001007"/>
    </source>
</evidence>
<protein>
    <submittedName>
        <fullName evidence="1">Uncharacterized protein</fullName>
    </submittedName>
</protein>
<keyword evidence="2" id="KW-1185">Reference proteome</keyword>
<dbReference type="STRING" id="194439.CT0677"/>
<reference evidence="1 2" key="1">
    <citation type="journal article" date="2002" name="Proc. Natl. Acad. Sci. U.S.A.">
        <title>The complete genome sequence of Chlorobium tepidum TLS, a photosynthetic, anaerobic, green-sulfur bacterium.</title>
        <authorList>
            <person name="Eisen J.A."/>
            <person name="Nelson K.E."/>
            <person name="Paulsen I.T."/>
            <person name="Heidelberg J.F."/>
            <person name="Wu M."/>
            <person name="Dodson R.J."/>
            <person name="Deboy R."/>
            <person name="Gwinn M.L."/>
            <person name="Nelson W.C."/>
            <person name="Haft D.H."/>
            <person name="Hickey E.K."/>
            <person name="Peterson J.D."/>
            <person name="Durkin A.S."/>
            <person name="Kolonay J.L."/>
            <person name="Yang F."/>
            <person name="Holt I."/>
            <person name="Umayam L.A."/>
            <person name="Mason T."/>
            <person name="Brenner M."/>
            <person name="Shea T.P."/>
            <person name="Parksey D."/>
            <person name="Nierman W.C."/>
            <person name="Feldblyum T.V."/>
            <person name="Hansen C.L."/>
            <person name="Craven M.B."/>
            <person name="Radune D."/>
            <person name="Vamathevan J."/>
            <person name="Khouri H."/>
            <person name="White O."/>
            <person name="Gruber T.M."/>
            <person name="Ketchum K.A."/>
            <person name="Venter J.C."/>
            <person name="Tettelin H."/>
            <person name="Bryant D.A."/>
            <person name="Fraser C.M."/>
        </authorList>
    </citation>
    <scope>NUCLEOTIDE SEQUENCE [LARGE SCALE GENOMIC DNA]</scope>
    <source>
        <strain evidence="2">ATCC 49652 / DSM 12025 / NBRC 103806 / TLS</strain>
    </source>
</reference>
<evidence type="ECO:0000313" key="1">
    <source>
        <dbReference type="EMBL" id="AAM71915.1"/>
    </source>
</evidence>
<organism evidence="1 2">
    <name type="scientific">Chlorobaculum tepidum (strain ATCC 49652 / DSM 12025 / NBRC 103806 / TLS)</name>
    <name type="common">Chlorobium tepidum</name>
    <dbReference type="NCBI Taxonomy" id="194439"/>
    <lineage>
        <taxon>Bacteria</taxon>
        <taxon>Pseudomonadati</taxon>
        <taxon>Chlorobiota</taxon>
        <taxon>Chlorobiia</taxon>
        <taxon>Chlorobiales</taxon>
        <taxon>Chlorobiaceae</taxon>
        <taxon>Chlorobaculum</taxon>
    </lineage>
</organism>
<dbReference type="AlphaFoldDB" id="Q8KEL1"/>
<sequence>MSAHEKDLTAFINMSTRPKTTRAKNDLLFTWALPGPAGQEYMPLIKRKAVFV</sequence>
<proteinExistence type="predicted"/>
<dbReference type="KEGG" id="cte:CT0677"/>
<dbReference type="EMBL" id="AE006470">
    <property type="protein sequence ID" value="AAM71915.1"/>
    <property type="molecule type" value="Genomic_DNA"/>
</dbReference>
<dbReference type="EnsemblBacteria" id="AAM71915">
    <property type="protein sequence ID" value="AAM71915"/>
    <property type="gene ID" value="CT0677"/>
</dbReference>
<accession>Q8KEL1</accession>